<gene>
    <name evidence="2" type="ORF">B0H16DRAFT_133136</name>
</gene>
<evidence type="ECO:0000313" key="3">
    <source>
        <dbReference type="Proteomes" id="UP001215598"/>
    </source>
</evidence>
<evidence type="ECO:0000256" key="1">
    <source>
        <dbReference type="SAM" id="MobiDB-lite"/>
    </source>
</evidence>
<comment type="caution">
    <text evidence="2">The sequence shown here is derived from an EMBL/GenBank/DDBJ whole genome shotgun (WGS) entry which is preliminary data.</text>
</comment>
<feature type="region of interest" description="Disordered" evidence="1">
    <location>
        <begin position="38"/>
        <end position="76"/>
    </location>
</feature>
<dbReference type="Proteomes" id="UP001215598">
    <property type="component" value="Unassembled WGS sequence"/>
</dbReference>
<evidence type="ECO:0000313" key="2">
    <source>
        <dbReference type="EMBL" id="KAJ7735359.1"/>
    </source>
</evidence>
<feature type="compositionally biased region" description="Polar residues" evidence="1">
    <location>
        <begin position="38"/>
        <end position="48"/>
    </location>
</feature>
<dbReference type="EMBL" id="JARKIB010000127">
    <property type="protein sequence ID" value="KAJ7735359.1"/>
    <property type="molecule type" value="Genomic_DNA"/>
</dbReference>
<keyword evidence="3" id="KW-1185">Reference proteome</keyword>
<proteinExistence type="predicted"/>
<protein>
    <submittedName>
        <fullName evidence="2">Uncharacterized protein</fullName>
    </submittedName>
</protein>
<accession>A0AAD7MXQ0</accession>
<organism evidence="2 3">
    <name type="scientific">Mycena metata</name>
    <dbReference type="NCBI Taxonomy" id="1033252"/>
    <lineage>
        <taxon>Eukaryota</taxon>
        <taxon>Fungi</taxon>
        <taxon>Dikarya</taxon>
        <taxon>Basidiomycota</taxon>
        <taxon>Agaricomycotina</taxon>
        <taxon>Agaricomycetes</taxon>
        <taxon>Agaricomycetidae</taxon>
        <taxon>Agaricales</taxon>
        <taxon>Marasmiineae</taxon>
        <taxon>Mycenaceae</taxon>
        <taxon>Mycena</taxon>
    </lineage>
</organism>
<name>A0AAD7MXQ0_9AGAR</name>
<dbReference type="AlphaFoldDB" id="A0AAD7MXQ0"/>
<sequence>MTSLFLASLLSESPGPRPRPSAVDSCFISITGLFSFPQPINSSSSTPPYSAAESSRARTRRRASSSTTSSSAVSKLPQTLRHAATCMHGCIVNLATNCYSYLILQEALDCEEEDVCLLIVLELPGAIRRRRW</sequence>
<reference evidence="2" key="1">
    <citation type="submission" date="2023-03" db="EMBL/GenBank/DDBJ databases">
        <title>Massive genome expansion in bonnet fungi (Mycena s.s.) driven by repeated elements and novel gene families across ecological guilds.</title>
        <authorList>
            <consortium name="Lawrence Berkeley National Laboratory"/>
            <person name="Harder C.B."/>
            <person name="Miyauchi S."/>
            <person name="Viragh M."/>
            <person name="Kuo A."/>
            <person name="Thoen E."/>
            <person name="Andreopoulos B."/>
            <person name="Lu D."/>
            <person name="Skrede I."/>
            <person name="Drula E."/>
            <person name="Henrissat B."/>
            <person name="Morin E."/>
            <person name="Kohler A."/>
            <person name="Barry K."/>
            <person name="LaButti K."/>
            <person name="Morin E."/>
            <person name="Salamov A."/>
            <person name="Lipzen A."/>
            <person name="Mereny Z."/>
            <person name="Hegedus B."/>
            <person name="Baldrian P."/>
            <person name="Stursova M."/>
            <person name="Weitz H."/>
            <person name="Taylor A."/>
            <person name="Grigoriev I.V."/>
            <person name="Nagy L.G."/>
            <person name="Martin F."/>
            <person name="Kauserud H."/>
        </authorList>
    </citation>
    <scope>NUCLEOTIDE SEQUENCE</scope>
    <source>
        <strain evidence="2">CBHHK182m</strain>
    </source>
</reference>